<keyword evidence="1" id="KW-0812">Transmembrane</keyword>
<evidence type="ECO:0000256" key="1">
    <source>
        <dbReference type="SAM" id="Phobius"/>
    </source>
</evidence>
<dbReference type="PANTHER" id="PTHR33741">
    <property type="entry name" value="TRANSMEMBRANE PROTEIN DDB_G0269096-RELATED"/>
    <property type="match status" value="1"/>
</dbReference>
<feature type="transmembrane region" description="Helical" evidence="1">
    <location>
        <begin position="75"/>
        <end position="91"/>
    </location>
</feature>
<dbReference type="Pfam" id="PF04982">
    <property type="entry name" value="TM_HPP"/>
    <property type="match status" value="1"/>
</dbReference>
<feature type="transmembrane region" description="Helical" evidence="1">
    <location>
        <begin position="103"/>
        <end position="123"/>
    </location>
</feature>
<protein>
    <recommendedName>
        <fullName evidence="2">HPP transmembrane region domain-containing protein</fullName>
    </recommendedName>
</protein>
<reference evidence="3 4" key="1">
    <citation type="submission" date="2016-07" db="EMBL/GenBank/DDBJ databases">
        <title>Draft genome of Scalindua rubra, obtained from a brine-seawater interface in the Red Sea, sheds light on salt adaptation in anammox bacteria.</title>
        <authorList>
            <person name="Speth D.R."/>
            <person name="Lagkouvardos I."/>
            <person name="Wang Y."/>
            <person name="Qian P.-Y."/>
            <person name="Dutilh B.E."/>
            <person name="Jetten M.S."/>
        </authorList>
    </citation>
    <scope>NUCLEOTIDE SEQUENCE [LARGE SCALE GENOMIC DNA]</scope>
    <source>
        <strain evidence="3">BSI-1</strain>
    </source>
</reference>
<dbReference type="AlphaFoldDB" id="A0A1E3XF17"/>
<evidence type="ECO:0000313" key="3">
    <source>
        <dbReference type="EMBL" id="ODS34226.1"/>
    </source>
</evidence>
<dbReference type="EMBL" id="MAYW01000010">
    <property type="protein sequence ID" value="ODS34226.1"/>
    <property type="molecule type" value="Genomic_DNA"/>
</dbReference>
<organism evidence="3 4">
    <name type="scientific">Candidatus Scalindua rubra</name>
    <dbReference type="NCBI Taxonomy" id="1872076"/>
    <lineage>
        <taxon>Bacteria</taxon>
        <taxon>Pseudomonadati</taxon>
        <taxon>Planctomycetota</taxon>
        <taxon>Candidatus Brocadiia</taxon>
        <taxon>Candidatus Brocadiales</taxon>
        <taxon>Candidatus Scalinduaceae</taxon>
        <taxon>Candidatus Scalindua</taxon>
    </lineage>
</organism>
<feature type="transmembrane region" description="Helical" evidence="1">
    <location>
        <begin position="48"/>
        <end position="68"/>
    </location>
</feature>
<name>A0A1E3XF17_9BACT</name>
<dbReference type="Proteomes" id="UP000094056">
    <property type="component" value="Unassembled WGS sequence"/>
</dbReference>
<feature type="domain" description="HPP transmembrane region" evidence="2">
    <location>
        <begin position="50"/>
        <end position="206"/>
    </location>
</feature>
<feature type="transmembrane region" description="Helical" evidence="1">
    <location>
        <begin position="135"/>
        <end position="155"/>
    </location>
</feature>
<dbReference type="InterPro" id="IPR058581">
    <property type="entry name" value="TM_HPP"/>
</dbReference>
<evidence type="ECO:0000313" key="4">
    <source>
        <dbReference type="Proteomes" id="UP000094056"/>
    </source>
</evidence>
<gene>
    <name evidence="3" type="ORF">SCARUB_00600</name>
</gene>
<dbReference type="PANTHER" id="PTHR33741:SF5">
    <property type="entry name" value="TRANSMEMBRANE PROTEIN DDB_G0269096-RELATED"/>
    <property type="match status" value="1"/>
</dbReference>
<keyword evidence="1" id="KW-0472">Membrane</keyword>
<proteinExistence type="predicted"/>
<comment type="caution">
    <text evidence="3">The sequence shown here is derived from an EMBL/GenBank/DDBJ whole genome shotgun (WGS) entry which is preliminary data.</text>
</comment>
<sequence>MPEKPIPPIIIIKDYLHKMAGGLDDYVHPPFPKSLQYVSLIGAYNKTFITFMYCIINGFVTIAIMAAIAMWSKNPFVFPSLGPTAFLFFFSPKLPAAAPRNTFQGHALGIFAGWFSLIIFGLLDDPNVIAGGFTVQRVLAAGLSLGLTCALMAMFKCPHPPAGATTLIVSLGLVHNYFGFFCMMLAVILLTVQAFIINRAAGIDYPLWKAKK</sequence>
<keyword evidence="1" id="KW-1133">Transmembrane helix</keyword>
<dbReference type="PATRIC" id="fig|1872076.5.peg.690"/>
<accession>A0A1E3XF17</accession>
<evidence type="ECO:0000259" key="2">
    <source>
        <dbReference type="Pfam" id="PF04982"/>
    </source>
</evidence>
<feature type="transmembrane region" description="Helical" evidence="1">
    <location>
        <begin position="175"/>
        <end position="197"/>
    </location>
</feature>
<dbReference type="InterPro" id="IPR007065">
    <property type="entry name" value="HPP"/>
</dbReference>